<dbReference type="RefSeq" id="WP_050298232.1">
    <property type="nucleotide sequence ID" value="NZ_CGBR01000023.1"/>
</dbReference>
<reference evidence="1 2" key="1">
    <citation type="submission" date="2015-03" db="EMBL/GenBank/DDBJ databases">
        <authorList>
            <person name="Murphy D."/>
        </authorList>
    </citation>
    <scope>NUCLEOTIDE SEQUENCE [LARGE SCALE GENOMIC DNA]</scope>
    <source>
        <strain evidence="1 2">IP26249</strain>
    </source>
</reference>
<organism evidence="1 2">
    <name type="scientific">Yersinia enterocolitica</name>
    <dbReference type="NCBI Taxonomy" id="630"/>
    <lineage>
        <taxon>Bacteria</taxon>
        <taxon>Pseudomonadati</taxon>
        <taxon>Pseudomonadota</taxon>
        <taxon>Gammaproteobacteria</taxon>
        <taxon>Enterobacterales</taxon>
        <taxon>Yersiniaceae</taxon>
        <taxon>Yersinia</taxon>
    </lineage>
</organism>
<dbReference type="AlphaFoldDB" id="A0A0T7P741"/>
<accession>A0A0T7P741</accession>
<sequence length="68" mass="7732">MSKNNTKQPLSAADKHRYMLKRYKKIVQEIAIANANLFEAGEVKPVVTDKIALRYKVWRGKTADAGKK</sequence>
<gene>
    <name evidence="1" type="ORF">ERS137941_02997</name>
</gene>
<proteinExistence type="predicted"/>
<dbReference type="EMBL" id="CGBR01000023">
    <property type="protein sequence ID" value="CFQ68361.1"/>
    <property type="molecule type" value="Genomic_DNA"/>
</dbReference>
<evidence type="ECO:0000313" key="1">
    <source>
        <dbReference type="EMBL" id="CFQ68361.1"/>
    </source>
</evidence>
<dbReference type="Proteomes" id="UP000048841">
    <property type="component" value="Unassembled WGS sequence"/>
</dbReference>
<name>A0A0T7P741_YEREN</name>
<evidence type="ECO:0000313" key="2">
    <source>
        <dbReference type="Proteomes" id="UP000048841"/>
    </source>
</evidence>
<protein>
    <submittedName>
        <fullName evidence="1">Uncharacterized protein</fullName>
    </submittedName>
</protein>